<evidence type="ECO:0000256" key="4">
    <source>
        <dbReference type="ARBA" id="ARBA00023014"/>
    </source>
</evidence>
<dbReference type="PANTHER" id="PTHR21496">
    <property type="entry name" value="FERREDOXIN-RELATED"/>
    <property type="match status" value="1"/>
</dbReference>
<dbReference type="Proteomes" id="UP000290365">
    <property type="component" value="Chromosome"/>
</dbReference>
<dbReference type="EMBL" id="CP035758">
    <property type="protein sequence ID" value="QBD83471.1"/>
    <property type="molecule type" value="Genomic_DNA"/>
</dbReference>
<dbReference type="Pfam" id="PF00355">
    <property type="entry name" value="Rieske"/>
    <property type="match status" value="1"/>
</dbReference>
<dbReference type="GO" id="GO:0051537">
    <property type="term" value="F:2 iron, 2 sulfur cluster binding"/>
    <property type="evidence" value="ECO:0007669"/>
    <property type="project" value="UniProtKB-KW"/>
</dbReference>
<keyword evidence="1" id="KW-0001">2Fe-2S</keyword>
<sequence>MPGQPQEYHVGHISEFPANSHKVVKVAGRSIGIFHIKGQWYGLPNICPHQLGPLCEARELTGTIVATKETNWQRQWAYEGEVVRCPWHGLEFHVPTGQCLALPGIRLRCYKVIIDGEQVRVRL</sequence>
<dbReference type="InterPro" id="IPR017941">
    <property type="entry name" value="Rieske_2Fe-2S"/>
</dbReference>
<dbReference type="PANTHER" id="PTHR21496:SF23">
    <property type="entry name" value="3-PHENYLPROPIONATE_CINNAMIC ACID DIOXYGENASE FERREDOXIN SUBUNIT"/>
    <property type="match status" value="1"/>
</dbReference>
<gene>
    <name evidence="6" type="ORF">EPA93_13995</name>
</gene>
<evidence type="ECO:0000313" key="6">
    <source>
        <dbReference type="EMBL" id="QBD83471.1"/>
    </source>
</evidence>
<reference evidence="6 7" key="1">
    <citation type="submission" date="2019-01" db="EMBL/GenBank/DDBJ databases">
        <title>Ktedonosporobacter rubrisoli SCAWS-G2.</title>
        <authorList>
            <person name="Huang Y."/>
            <person name="Yan B."/>
        </authorList>
    </citation>
    <scope>NUCLEOTIDE SEQUENCE [LARGE SCALE GENOMIC DNA]</scope>
    <source>
        <strain evidence="6 7">SCAWS-G2</strain>
    </source>
</reference>
<dbReference type="KEGG" id="kbs:EPA93_13995"/>
<evidence type="ECO:0000256" key="1">
    <source>
        <dbReference type="ARBA" id="ARBA00022714"/>
    </source>
</evidence>
<protein>
    <submittedName>
        <fullName evidence="6">(2Fe-2S)-binding protein</fullName>
    </submittedName>
</protein>
<dbReference type="OrthoDB" id="9795104at2"/>
<evidence type="ECO:0000259" key="5">
    <source>
        <dbReference type="PROSITE" id="PS51296"/>
    </source>
</evidence>
<dbReference type="PROSITE" id="PS51296">
    <property type="entry name" value="RIESKE"/>
    <property type="match status" value="1"/>
</dbReference>
<accession>A0A4V0Z0J8</accession>
<dbReference type="SUPFAM" id="SSF50022">
    <property type="entry name" value="ISP domain"/>
    <property type="match status" value="1"/>
</dbReference>
<dbReference type="GO" id="GO:0016705">
    <property type="term" value="F:oxidoreductase activity, acting on paired donors, with incorporation or reduction of molecular oxygen"/>
    <property type="evidence" value="ECO:0007669"/>
    <property type="project" value="UniProtKB-ARBA"/>
</dbReference>
<keyword evidence="7" id="KW-1185">Reference proteome</keyword>
<dbReference type="GO" id="GO:0046872">
    <property type="term" value="F:metal ion binding"/>
    <property type="evidence" value="ECO:0007669"/>
    <property type="project" value="UniProtKB-KW"/>
</dbReference>
<dbReference type="InterPro" id="IPR036922">
    <property type="entry name" value="Rieske_2Fe-2S_sf"/>
</dbReference>
<evidence type="ECO:0000313" key="7">
    <source>
        <dbReference type="Proteomes" id="UP000290365"/>
    </source>
</evidence>
<name>A0A4V0Z0J8_KTERU</name>
<keyword evidence="2" id="KW-0479">Metal-binding</keyword>
<feature type="domain" description="Rieske" evidence="5">
    <location>
        <begin position="8"/>
        <end position="121"/>
    </location>
</feature>
<keyword evidence="3" id="KW-0408">Iron</keyword>
<evidence type="ECO:0000256" key="3">
    <source>
        <dbReference type="ARBA" id="ARBA00023004"/>
    </source>
</evidence>
<proteinExistence type="predicted"/>
<organism evidence="6 7">
    <name type="scientific">Ktedonosporobacter rubrisoli</name>
    <dbReference type="NCBI Taxonomy" id="2509675"/>
    <lineage>
        <taxon>Bacteria</taxon>
        <taxon>Bacillati</taxon>
        <taxon>Chloroflexota</taxon>
        <taxon>Ktedonobacteria</taxon>
        <taxon>Ktedonobacterales</taxon>
        <taxon>Ktedonosporobacteraceae</taxon>
        <taxon>Ktedonosporobacter</taxon>
    </lineage>
</organism>
<dbReference type="AlphaFoldDB" id="A0A4V0Z0J8"/>
<dbReference type="Gene3D" id="2.102.10.10">
    <property type="entry name" value="Rieske [2Fe-2S] iron-sulphur domain"/>
    <property type="match status" value="1"/>
</dbReference>
<evidence type="ECO:0000256" key="2">
    <source>
        <dbReference type="ARBA" id="ARBA00022723"/>
    </source>
</evidence>
<dbReference type="GO" id="GO:0004497">
    <property type="term" value="F:monooxygenase activity"/>
    <property type="evidence" value="ECO:0007669"/>
    <property type="project" value="UniProtKB-ARBA"/>
</dbReference>
<keyword evidence="4" id="KW-0411">Iron-sulfur</keyword>